<keyword evidence="3" id="KW-1185">Reference proteome</keyword>
<keyword evidence="1" id="KW-0472">Membrane</keyword>
<evidence type="ECO:0000313" key="3">
    <source>
        <dbReference type="Proteomes" id="UP000828390"/>
    </source>
</evidence>
<dbReference type="AlphaFoldDB" id="A0A9D3Y5J1"/>
<sequence length="108" mass="11741">MEYGMRLPMVGGGEKKHRVPVLPGVGLAGLESMTKPKHGSQVILTVLSVLLTLEPCSGNNNCIKCQPCLYRLTQGLKLMFYTLVAHIGSIFSILVAQLKNNEPGTIYL</sequence>
<reference evidence="2" key="2">
    <citation type="submission" date="2020-11" db="EMBL/GenBank/DDBJ databases">
        <authorList>
            <person name="McCartney M.A."/>
            <person name="Auch B."/>
            <person name="Kono T."/>
            <person name="Mallez S."/>
            <person name="Becker A."/>
            <person name="Gohl D.M."/>
            <person name="Silverstein K.A.T."/>
            <person name="Koren S."/>
            <person name="Bechman K.B."/>
            <person name="Herman A."/>
            <person name="Abrahante J.E."/>
            <person name="Garbe J."/>
        </authorList>
    </citation>
    <scope>NUCLEOTIDE SEQUENCE</scope>
    <source>
        <strain evidence="2">Duluth1</strain>
        <tissue evidence="2">Whole animal</tissue>
    </source>
</reference>
<dbReference type="EMBL" id="JAIWYP010000016">
    <property type="protein sequence ID" value="KAH3693522.1"/>
    <property type="molecule type" value="Genomic_DNA"/>
</dbReference>
<dbReference type="Proteomes" id="UP000828390">
    <property type="component" value="Unassembled WGS sequence"/>
</dbReference>
<evidence type="ECO:0000313" key="2">
    <source>
        <dbReference type="EMBL" id="KAH3693522.1"/>
    </source>
</evidence>
<protein>
    <submittedName>
        <fullName evidence="2">Uncharacterized protein</fullName>
    </submittedName>
</protein>
<keyword evidence="1" id="KW-1133">Transmembrane helix</keyword>
<organism evidence="2 3">
    <name type="scientific">Dreissena polymorpha</name>
    <name type="common">Zebra mussel</name>
    <name type="synonym">Mytilus polymorpha</name>
    <dbReference type="NCBI Taxonomy" id="45954"/>
    <lineage>
        <taxon>Eukaryota</taxon>
        <taxon>Metazoa</taxon>
        <taxon>Spiralia</taxon>
        <taxon>Lophotrochozoa</taxon>
        <taxon>Mollusca</taxon>
        <taxon>Bivalvia</taxon>
        <taxon>Autobranchia</taxon>
        <taxon>Heteroconchia</taxon>
        <taxon>Euheterodonta</taxon>
        <taxon>Imparidentia</taxon>
        <taxon>Neoheterodontei</taxon>
        <taxon>Myida</taxon>
        <taxon>Dreissenoidea</taxon>
        <taxon>Dreissenidae</taxon>
        <taxon>Dreissena</taxon>
    </lineage>
</organism>
<keyword evidence="1" id="KW-0812">Transmembrane</keyword>
<feature type="transmembrane region" description="Helical" evidence="1">
    <location>
        <begin position="78"/>
        <end position="98"/>
    </location>
</feature>
<evidence type="ECO:0000256" key="1">
    <source>
        <dbReference type="SAM" id="Phobius"/>
    </source>
</evidence>
<gene>
    <name evidence="2" type="ORF">DPMN_080955</name>
</gene>
<proteinExistence type="predicted"/>
<reference evidence="2" key="1">
    <citation type="journal article" date="2019" name="bioRxiv">
        <title>The Genome of the Zebra Mussel, Dreissena polymorpha: A Resource for Invasive Species Research.</title>
        <authorList>
            <person name="McCartney M.A."/>
            <person name="Auch B."/>
            <person name="Kono T."/>
            <person name="Mallez S."/>
            <person name="Zhang Y."/>
            <person name="Obille A."/>
            <person name="Becker A."/>
            <person name="Abrahante J.E."/>
            <person name="Garbe J."/>
            <person name="Badalamenti J.P."/>
            <person name="Herman A."/>
            <person name="Mangelson H."/>
            <person name="Liachko I."/>
            <person name="Sullivan S."/>
            <person name="Sone E.D."/>
            <person name="Koren S."/>
            <person name="Silverstein K.A.T."/>
            <person name="Beckman K.B."/>
            <person name="Gohl D.M."/>
        </authorList>
    </citation>
    <scope>NUCLEOTIDE SEQUENCE</scope>
    <source>
        <strain evidence="2">Duluth1</strain>
        <tissue evidence="2">Whole animal</tissue>
    </source>
</reference>
<name>A0A9D3Y5J1_DREPO</name>
<comment type="caution">
    <text evidence="2">The sequence shown here is derived from an EMBL/GenBank/DDBJ whole genome shotgun (WGS) entry which is preliminary data.</text>
</comment>
<accession>A0A9D3Y5J1</accession>